<proteinExistence type="predicted"/>
<reference evidence="1 2" key="1">
    <citation type="submission" date="2023-07" db="EMBL/GenBank/DDBJ databases">
        <title>Sequencing the genomes of 1000 actinobacteria strains.</title>
        <authorList>
            <person name="Klenk H.-P."/>
        </authorList>
    </citation>
    <scope>NUCLEOTIDE SEQUENCE [LARGE SCALE GENOMIC DNA]</scope>
    <source>
        <strain evidence="1 2">DSM 44508</strain>
    </source>
</reference>
<comment type="caution">
    <text evidence="1">The sequence shown here is derived from an EMBL/GenBank/DDBJ whole genome shotgun (WGS) entry which is preliminary data.</text>
</comment>
<dbReference type="RefSeq" id="WP_277104728.1">
    <property type="nucleotide sequence ID" value="NZ_BAAAJS010000047.1"/>
</dbReference>
<dbReference type="EMBL" id="JAVDYF010000001">
    <property type="protein sequence ID" value="MDR7354929.1"/>
    <property type="molecule type" value="Genomic_DNA"/>
</dbReference>
<sequence length="41" mass="4656">MALMRIDAVTPHTAHAHDARALRPQREWGVVATSIRLEQLH</sequence>
<evidence type="ECO:0000313" key="2">
    <source>
        <dbReference type="Proteomes" id="UP001183619"/>
    </source>
</evidence>
<name>A0ABU2BAC2_9CORY</name>
<organism evidence="1 2">
    <name type="scientific">Corynebacterium felinum</name>
    <dbReference type="NCBI Taxonomy" id="131318"/>
    <lineage>
        <taxon>Bacteria</taxon>
        <taxon>Bacillati</taxon>
        <taxon>Actinomycetota</taxon>
        <taxon>Actinomycetes</taxon>
        <taxon>Mycobacteriales</taxon>
        <taxon>Corynebacteriaceae</taxon>
        <taxon>Corynebacterium</taxon>
    </lineage>
</organism>
<accession>A0ABU2BAC2</accession>
<evidence type="ECO:0000313" key="1">
    <source>
        <dbReference type="EMBL" id="MDR7354929.1"/>
    </source>
</evidence>
<gene>
    <name evidence="1" type="ORF">J2S37_001467</name>
</gene>
<keyword evidence="2" id="KW-1185">Reference proteome</keyword>
<protein>
    <submittedName>
        <fullName evidence="1">Uncharacterized protein</fullName>
    </submittedName>
</protein>
<dbReference type="Proteomes" id="UP001183619">
    <property type="component" value="Unassembled WGS sequence"/>
</dbReference>